<protein>
    <submittedName>
        <fullName evidence="3">Uncharacterized protein</fullName>
    </submittedName>
</protein>
<evidence type="ECO:0000256" key="2">
    <source>
        <dbReference type="SAM" id="Phobius"/>
    </source>
</evidence>
<dbReference type="RefSeq" id="WP_146072270.1">
    <property type="nucleotide sequence ID" value="NZ_FNVA01000009.1"/>
</dbReference>
<sequence>MSVTLQRETKGLRESPGTARSSAPLDPEACRRVVERICESAEVRRAARLRDFLHYVSRRTLEQPEVPVSEQEIGVHVFERPADYDTGVDNIVRVNASELRKRITAYFAAEGAREPVWFDIPRGSYAPRFFIPETSAPPTPPTTGVSVPIEHAVMAIQADTARIEAHPLPASTSSPSGVERRLLFALIGVLLCACIALAIAWRSAAGAAAVGRGGPTVRAFWSPVLESSRTTDVVLADTSFTQAEDVLGHQIPLDQYLKHTYVTELNQSQLAPEFKSAITALVDRNYGSFGDFQVARRILSLAPRSPNLNLVYARTLEPPTLKTDNLVLIGSSYSNPWSSLFESRLNFLVVSNGFHQLMSVTNRQPGSGEQASYEAPAQAGASVGYSVVASLPSEDGHGEVILLEGTSAEATEAAGEFLTSEDQLRHLQSVMHEPSLRHFEVLLRTTRLAATPLSAEIVAWRKR</sequence>
<keyword evidence="2" id="KW-1133">Transmembrane helix</keyword>
<accession>A0A1H6CB80</accession>
<keyword evidence="2" id="KW-0812">Transmembrane</keyword>
<reference evidence="3 4" key="1">
    <citation type="submission" date="2016-10" db="EMBL/GenBank/DDBJ databases">
        <authorList>
            <person name="de Groot N.N."/>
        </authorList>
    </citation>
    <scope>NUCLEOTIDE SEQUENCE [LARGE SCALE GENOMIC DNA]</scope>
    <source>
        <strain evidence="3 4">DSM 22489</strain>
    </source>
</reference>
<keyword evidence="4" id="KW-1185">Reference proteome</keyword>
<keyword evidence="2" id="KW-0472">Membrane</keyword>
<proteinExistence type="predicted"/>
<gene>
    <name evidence="3" type="ORF">SAMN05421819_4410</name>
</gene>
<dbReference type="OrthoDB" id="109241at2"/>
<evidence type="ECO:0000256" key="1">
    <source>
        <dbReference type="SAM" id="MobiDB-lite"/>
    </source>
</evidence>
<dbReference type="AlphaFoldDB" id="A0A1H6CB80"/>
<dbReference type="EMBL" id="FNVA01000009">
    <property type="protein sequence ID" value="SEG70113.1"/>
    <property type="molecule type" value="Genomic_DNA"/>
</dbReference>
<name>A0A1H6CB80_9BACT</name>
<evidence type="ECO:0000313" key="4">
    <source>
        <dbReference type="Proteomes" id="UP000236728"/>
    </source>
</evidence>
<organism evidence="3 4">
    <name type="scientific">Bryocella elongata</name>
    <dbReference type="NCBI Taxonomy" id="863522"/>
    <lineage>
        <taxon>Bacteria</taxon>
        <taxon>Pseudomonadati</taxon>
        <taxon>Acidobacteriota</taxon>
        <taxon>Terriglobia</taxon>
        <taxon>Terriglobales</taxon>
        <taxon>Acidobacteriaceae</taxon>
        <taxon>Bryocella</taxon>
    </lineage>
</organism>
<dbReference type="Proteomes" id="UP000236728">
    <property type="component" value="Unassembled WGS sequence"/>
</dbReference>
<feature type="region of interest" description="Disordered" evidence="1">
    <location>
        <begin position="1"/>
        <end position="25"/>
    </location>
</feature>
<feature type="transmembrane region" description="Helical" evidence="2">
    <location>
        <begin position="182"/>
        <end position="201"/>
    </location>
</feature>
<evidence type="ECO:0000313" key="3">
    <source>
        <dbReference type="EMBL" id="SEG70113.1"/>
    </source>
</evidence>